<keyword evidence="1 3" id="KW-0413">Isomerase</keyword>
<dbReference type="RefSeq" id="WP_316968824.1">
    <property type="nucleotide sequence ID" value="NZ_JARFPL010000014.1"/>
</dbReference>
<keyword evidence="4" id="KW-1185">Reference proteome</keyword>
<keyword evidence="1" id="KW-0479">Metal-binding</keyword>
<dbReference type="Gene3D" id="3.40.50.10260">
    <property type="entry name" value="YjeF N-terminal domain"/>
    <property type="match status" value="1"/>
</dbReference>
<keyword evidence="1" id="KW-0521">NADP</keyword>
<accession>A0ABT5XEK0</accession>
<evidence type="ECO:0000259" key="2">
    <source>
        <dbReference type="PROSITE" id="PS51385"/>
    </source>
</evidence>
<feature type="binding site" evidence="1">
    <location>
        <position position="83"/>
    </location>
    <ligand>
        <name>K(+)</name>
        <dbReference type="ChEBI" id="CHEBI:29103"/>
    </ligand>
</feature>
<dbReference type="EMBL" id="JARFPL010000014">
    <property type="protein sequence ID" value="MDF0593118.1"/>
    <property type="molecule type" value="Genomic_DNA"/>
</dbReference>
<comment type="function">
    <text evidence="1">Catalyzes the epimerization of the S- and R-forms of NAD(P)HX, a damaged form of NAD(P)H that is a result of enzymatic or heat-dependent hydration. This is a prerequisite for the S-specific NAD(P)H-hydrate dehydratase to allow the repair of both epimers of NAD(P)HX.</text>
</comment>
<comment type="caution">
    <text evidence="3">The sequence shown here is derived from an EMBL/GenBank/DDBJ whole genome shotgun (WGS) entry which is preliminary data.</text>
</comment>
<protein>
    <recommendedName>
        <fullName evidence="1">NAD(P)H-hydrate epimerase</fullName>
        <ecNumber evidence="1">5.1.99.6</ecNumber>
    </recommendedName>
    <alternativeName>
        <fullName evidence="1">NAD(P)HX epimerase</fullName>
    </alternativeName>
</protein>
<feature type="binding site" evidence="1">
    <location>
        <begin position="151"/>
        <end position="157"/>
    </location>
    <ligand>
        <name>(6S)-NADPHX</name>
        <dbReference type="ChEBI" id="CHEBI:64076"/>
    </ligand>
</feature>
<dbReference type="PROSITE" id="PS51385">
    <property type="entry name" value="YJEF_N"/>
    <property type="match status" value="1"/>
</dbReference>
<dbReference type="NCBIfam" id="TIGR00197">
    <property type="entry name" value="yjeF_nterm"/>
    <property type="match status" value="1"/>
</dbReference>
<reference evidence="3 4" key="1">
    <citation type="submission" date="2023-03" db="EMBL/GenBank/DDBJ databases">
        <title>Whole genome sequencing of Methanotrichaceae archaeon M04Ac.</title>
        <authorList>
            <person name="Khomyakova M.A."/>
            <person name="Merkel A.Y."/>
            <person name="Slobodkin A.I."/>
        </authorList>
    </citation>
    <scope>NUCLEOTIDE SEQUENCE [LARGE SCALE GENOMIC DNA]</scope>
    <source>
        <strain evidence="3 4">M04Ac</strain>
    </source>
</reference>
<evidence type="ECO:0000313" key="3">
    <source>
        <dbReference type="EMBL" id="MDF0593118.1"/>
    </source>
</evidence>
<organism evidence="3 4">
    <name type="scientific">Candidatus Methanocrinis alkalitolerans</name>
    <dbReference type="NCBI Taxonomy" id="3033395"/>
    <lineage>
        <taxon>Archaea</taxon>
        <taxon>Methanobacteriati</taxon>
        <taxon>Methanobacteriota</taxon>
        <taxon>Stenosarchaea group</taxon>
        <taxon>Methanomicrobia</taxon>
        <taxon>Methanotrichales</taxon>
        <taxon>Methanotrichaceae</taxon>
        <taxon>Methanocrinis</taxon>
    </lineage>
</organism>
<keyword evidence="1" id="KW-0547">Nucleotide-binding</keyword>
<sequence length="258" mass="28480">MPKKSREYDSQKIMIPFRQEGLPTLTEEDMREVDRSMIEEYGIELIQMMENAGRNLARLLRERFLKGDPRGRRVAVLAGPGGNGGGAIVSARHLHNWGASVDLIISRPEEDFKPVSRKQLDIVRRMEVPLHRPETAGRIGEVSAIIDGLIGYGLKGAPKDEAADLIRWANGRDEPICSLDIPSGIGSTEGAVYDPTVRASVTMTLAMPKRGLFDPEAGAFVGELYLADIGVPPELYESMCLKIDVGPIFAEDELIRLR</sequence>
<evidence type="ECO:0000313" key="4">
    <source>
        <dbReference type="Proteomes" id="UP001215956"/>
    </source>
</evidence>
<dbReference type="Proteomes" id="UP001215956">
    <property type="component" value="Unassembled WGS sequence"/>
</dbReference>
<dbReference type="EC" id="5.1.99.6" evidence="1"/>
<dbReference type="SUPFAM" id="SSF64153">
    <property type="entry name" value="YjeF N-terminal domain-like"/>
    <property type="match status" value="1"/>
</dbReference>
<dbReference type="PANTHER" id="PTHR13612:SF0">
    <property type="entry name" value="ENHANCER OF MRNA-DECAPPING PROTEIN 3"/>
    <property type="match status" value="1"/>
</dbReference>
<comment type="caution">
    <text evidence="1">Lacks conserved residue(s) required for the propagation of feature annotation.</text>
</comment>
<dbReference type="Pfam" id="PF03853">
    <property type="entry name" value="YjeF_N"/>
    <property type="match status" value="1"/>
</dbReference>
<comment type="catalytic activity">
    <reaction evidence="1">
        <text>(6R)-NADPHX = (6S)-NADPHX</text>
        <dbReference type="Rhea" id="RHEA:32227"/>
        <dbReference type="ChEBI" id="CHEBI:64076"/>
        <dbReference type="ChEBI" id="CHEBI:64077"/>
        <dbReference type="EC" id="5.1.99.6"/>
    </reaction>
</comment>
<feature type="binding site" evidence="1">
    <location>
        <position position="180"/>
    </location>
    <ligand>
        <name>(6S)-NADPHX</name>
        <dbReference type="ChEBI" id="CHEBI:64076"/>
    </ligand>
</feature>
<evidence type="ECO:0000256" key="1">
    <source>
        <dbReference type="HAMAP-Rule" id="MF_01966"/>
    </source>
</evidence>
<keyword evidence="1" id="KW-0630">Potassium</keyword>
<feature type="binding site" evidence="1">
    <location>
        <position position="183"/>
    </location>
    <ligand>
        <name>K(+)</name>
        <dbReference type="ChEBI" id="CHEBI:29103"/>
    </ligand>
</feature>
<gene>
    <name evidence="1" type="primary">nnrE</name>
    <name evidence="3" type="ORF">P0O24_05920</name>
</gene>
<comment type="catalytic activity">
    <reaction evidence="1">
        <text>(6R)-NADHX = (6S)-NADHX</text>
        <dbReference type="Rhea" id="RHEA:32215"/>
        <dbReference type="ChEBI" id="CHEBI:64074"/>
        <dbReference type="ChEBI" id="CHEBI:64075"/>
        <dbReference type="EC" id="5.1.99.6"/>
    </reaction>
</comment>
<feature type="domain" description="YjeF N-terminal" evidence="2">
    <location>
        <begin position="30"/>
        <end position="237"/>
    </location>
</feature>
<feature type="binding site" evidence="1">
    <location>
        <begin position="82"/>
        <end position="86"/>
    </location>
    <ligand>
        <name>(6S)-NADPHX</name>
        <dbReference type="ChEBI" id="CHEBI:64076"/>
    </ligand>
</feature>
<feature type="binding site" evidence="1">
    <location>
        <position position="147"/>
    </location>
    <ligand>
        <name>K(+)</name>
        <dbReference type="ChEBI" id="CHEBI:29103"/>
    </ligand>
</feature>
<dbReference type="PANTHER" id="PTHR13612">
    <property type="entry name" value="ENHANCER OF MRNA-DECAPPING PROTEIN 3"/>
    <property type="match status" value="1"/>
</dbReference>
<dbReference type="InterPro" id="IPR004443">
    <property type="entry name" value="YjeF_N_dom"/>
</dbReference>
<proteinExistence type="inferred from homology"/>
<keyword evidence="1" id="KW-0520">NAD</keyword>
<dbReference type="HAMAP" id="MF_01966">
    <property type="entry name" value="NADHX_epimerase"/>
    <property type="match status" value="1"/>
</dbReference>
<comment type="cofactor">
    <cofactor evidence="1">
        <name>K(+)</name>
        <dbReference type="ChEBI" id="CHEBI:29103"/>
    </cofactor>
    <text evidence="1">Binds 1 potassium ion per subunit.</text>
</comment>
<comment type="similarity">
    <text evidence="1">Belongs to the NnrE/AIBP family.</text>
</comment>
<name>A0ABT5XEK0_9EURY</name>
<dbReference type="InterPro" id="IPR036652">
    <property type="entry name" value="YjeF_N_dom_sf"/>
</dbReference>
<dbReference type="GO" id="GO:0052856">
    <property type="term" value="F:NAD(P)HX epimerase activity"/>
    <property type="evidence" value="ECO:0007669"/>
    <property type="project" value="UniProtKB-EC"/>
</dbReference>